<keyword evidence="2" id="KW-0285">Flavoprotein</keyword>
<keyword evidence="9" id="KW-0812">Transmembrane</keyword>
<keyword evidence="6 11" id="KW-0560">Oxidoreductase</keyword>
<sequence length="454" mass="52738">MKKKNSILLIKKILPIGLLNRINRVQFGYRSLFLIFIVGILTFSIWILNRIGGYFQFYLFIAKSSALIGICLLSLTIFLSLRWHYIESVFGGLDKVYKAHHLTGQITMVVILLHPVFLILRVFPNWDFILLYIIPGLNIPYTYGIVSFFLLVMLLIFTLAIKLPYKIWHLTHKFMGVALILATWHALVAGRDIIQYPILRAWILLFALVGIISYFYMLFFYQLIGPKFKAEVKEVKNIGGITEIKFKTIQKKMNFHPGQFVFIKFLNLEKSFEIFPFSISSSNSEDLIRISAKRSGDFTSYHLPKVNVGDNVYLYGPYGKFAEKYLFEDKDMIWIAGGIGVTPFLSMLKNQDLSKKSKINFIWACKDENDILYDKEIKEIIKNISNIQYRVWLSKNVGRITAEHINQLFGIREDIGTKFIFICGPNQMMMELADQFIKMGVKPRNIIFEDFNLI</sequence>
<keyword evidence="8" id="KW-0411">Iron-sulfur</keyword>
<dbReference type="PANTHER" id="PTHR47354">
    <property type="entry name" value="NADH OXIDOREDUCTASE HCR"/>
    <property type="match status" value="1"/>
</dbReference>
<accession>A0A150J4N2</accession>
<dbReference type="PRINTS" id="PR00409">
    <property type="entry name" value="PHDIOXRDTASE"/>
</dbReference>
<dbReference type="Pfam" id="PF08022">
    <property type="entry name" value="FAD_binding_8"/>
    <property type="match status" value="1"/>
</dbReference>
<evidence type="ECO:0000256" key="3">
    <source>
        <dbReference type="ARBA" id="ARBA00022714"/>
    </source>
</evidence>
<evidence type="ECO:0000256" key="5">
    <source>
        <dbReference type="ARBA" id="ARBA00022827"/>
    </source>
</evidence>
<dbReference type="Proteomes" id="UP000075398">
    <property type="component" value="Unassembled WGS sequence"/>
</dbReference>
<dbReference type="EMBL" id="LNGC01000031">
    <property type="protein sequence ID" value="KYC52180.1"/>
    <property type="molecule type" value="Genomic_DNA"/>
</dbReference>
<feature type="transmembrane region" description="Helical" evidence="9">
    <location>
        <begin position="102"/>
        <end position="123"/>
    </location>
</feature>
<keyword evidence="3" id="KW-0001">2Fe-2S</keyword>
<dbReference type="PROSITE" id="PS51384">
    <property type="entry name" value="FAD_FR"/>
    <property type="match status" value="1"/>
</dbReference>
<dbReference type="EC" id="1.12.98.4" evidence="11"/>
<keyword evidence="5" id="KW-0274">FAD</keyword>
<dbReference type="SUPFAM" id="SSF52343">
    <property type="entry name" value="Ferredoxin reductase-like, C-terminal NADP-linked domain"/>
    <property type="match status" value="1"/>
</dbReference>
<evidence type="ECO:0000256" key="1">
    <source>
        <dbReference type="ARBA" id="ARBA00001974"/>
    </source>
</evidence>
<dbReference type="InterPro" id="IPR013112">
    <property type="entry name" value="FAD-bd_8"/>
</dbReference>
<evidence type="ECO:0000256" key="4">
    <source>
        <dbReference type="ARBA" id="ARBA00022723"/>
    </source>
</evidence>
<dbReference type="GO" id="GO:0033796">
    <property type="term" value="F:sulfur reductase activity"/>
    <property type="evidence" value="ECO:0007669"/>
    <property type="project" value="UniProtKB-EC"/>
</dbReference>
<dbReference type="PANTHER" id="PTHR47354:SF8">
    <property type="entry name" value="1,2-PHENYLACETYL-COA EPOXIDASE, SUBUNIT E"/>
    <property type="match status" value="1"/>
</dbReference>
<keyword evidence="9" id="KW-0472">Membrane</keyword>
<feature type="transmembrane region" description="Helical" evidence="9">
    <location>
        <begin position="173"/>
        <end position="190"/>
    </location>
</feature>
<name>A0A150J4N2_9EURY</name>
<evidence type="ECO:0000313" key="12">
    <source>
        <dbReference type="Proteomes" id="UP000075398"/>
    </source>
</evidence>
<dbReference type="InterPro" id="IPR050415">
    <property type="entry name" value="MRET"/>
</dbReference>
<dbReference type="Gene3D" id="3.40.50.80">
    <property type="entry name" value="Nucleotide-binding domain of ferredoxin-NADP reductase (FNR) module"/>
    <property type="match status" value="1"/>
</dbReference>
<proteinExistence type="predicted"/>
<dbReference type="Gene3D" id="2.40.30.10">
    <property type="entry name" value="Translation factors"/>
    <property type="match status" value="1"/>
</dbReference>
<gene>
    <name evidence="11" type="primary">shyC</name>
    <name evidence="11" type="ORF">AMQ22_00957</name>
</gene>
<keyword evidence="4" id="KW-0479">Metal-binding</keyword>
<dbReference type="GO" id="GO:0046872">
    <property type="term" value="F:metal ion binding"/>
    <property type="evidence" value="ECO:0007669"/>
    <property type="project" value="UniProtKB-KW"/>
</dbReference>
<feature type="transmembrane region" description="Helical" evidence="9">
    <location>
        <begin position="54"/>
        <end position="81"/>
    </location>
</feature>
<comment type="cofactor">
    <cofactor evidence="1">
        <name>FAD</name>
        <dbReference type="ChEBI" id="CHEBI:57692"/>
    </cofactor>
</comment>
<evidence type="ECO:0000256" key="2">
    <source>
        <dbReference type="ARBA" id="ARBA00022630"/>
    </source>
</evidence>
<keyword evidence="7" id="KW-0408">Iron</keyword>
<evidence type="ECO:0000256" key="8">
    <source>
        <dbReference type="ARBA" id="ARBA00023014"/>
    </source>
</evidence>
<dbReference type="GO" id="GO:0050660">
    <property type="term" value="F:flavin adenine dinucleotide binding"/>
    <property type="evidence" value="ECO:0007669"/>
    <property type="project" value="TreeGrafter"/>
</dbReference>
<feature type="transmembrane region" description="Helical" evidence="9">
    <location>
        <begin position="202"/>
        <end position="224"/>
    </location>
</feature>
<evidence type="ECO:0000256" key="9">
    <source>
        <dbReference type="SAM" id="Phobius"/>
    </source>
</evidence>
<feature type="transmembrane region" description="Helical" evidence="9">
    <location>
        <begin position="27"/>
        <end position="48"/>
    </location>
</feature>
<comment type="caution">
    <text evidence="11">The sequence shown here is derived from an EMBL/GenBank/DDBJ whole genome shotgun (WGS) entry which is preliminary data.</text>
</comment>
<dbReference type="SUPFAM" id="SSF63380">
    <property type="entry name" value="Riboflavin synthase domain-like"/>
    <property type="match status" value="1"/>
</dbReference>
<evidence type="ECO:0000256" key="7">
    <source>
        <dbReference type="ARBA" id="ARBA00023004"/>
    </source>
</evidence>
<dbReference type="InterPro" id="IPR017938">
    <property type="entry name" value="Riboflavin_synthase-like_b-brl"/>
</dbReference>
<dbReference type="GO" id="GO:0051537">
    <property type="term" value="F:2 iron, 2 sulfur cluster binding"/>
    <property type="evidence" value="ECO:0007669"/>
    <property type="project" value="UniProtKB-KW"/>
</dbReference>
<keyword evidence="9" id="KW-1133">Transmembrane helix</keyword>
<reference evidence="11 12" key="1">
    <citation type="journal article" date="2016" name="ISME J.">
        <title>Chasing the elusive Euryarchaeota class WSA2: genomes reveal a uniquely fastidious methyl-reducing methanogen.</title>
        <authorList>
            <person name="Nobu M.K."/>
            <person name="Narihiro T."/>
            <person name="Kuroda K."/>
            <person name="Mei R."/>
            <person name="Liu W.T."/>
        </authorList>
    </citation>
    <scope>NUCLEOTIDE SEQUENCE [LARGE SCALE GENOMIC DNA]</scope>
    <source>
        <strain evidence="11">U1lsi0528_Bin055</strain>
    </source>
</reference>
<dbReference type="InterPro" id="IPR017927">
    <property type="entry name" value="FAD-bd_FR_type"/>
</dbReference>
<dbReference type="InterPro" id="IPR039261">
    <property type="entry name" value="FNR_nucleotide-bd"/>
</dbReference>
<evidence type="ECO:0000256" key="6">
    <source>
        <dbReference type="ARBA" id="ARBA00023002"/>
    </source>
</evidence>
<organism evidence="11 12">
    <name type="scientific">Candidatus Methanofastidiosum methylothiophilum</name>
    <dbReference type="NCBI Taxonomy" id="1705564"/>
    <lineage>
        <taxon>Archaea</taxon>
        <taxon>Methanobacteriati</taxon>
        <taxon>Methanobacteriota</taxon>
        <taxon>Stenosarchaea group</taxon>
        <taxon>Candidatus Methanofastidiosia</taxon>
        <taxon>Candidatus Methanofastidiosales</taxon>
        <taxon>Candidatus Methanofastidiosaceae</taxon>
        <taxon>Candidatus Methanofastidiosum</taxon>
    </lineage>
</organism>
<feature type="transmembrane region" description="Helical" evidence="9">
    <location>
        <begin position="143"/>
        <end position="161"/>
    </location>
</feature>
<protein>
    <submittedName>
        <fullName evidence="11">Sulfhydrogenase 2 subunit gamma</fullName>
        <ecNumber evidence="11">1.12.98.4</ecNumber>
    </submittedName>
</protein>
<dbReference type="InterPro" id="IPR001433">
    <property type="entry name" value="OxRdtase_FAD/NAD-bd"/>
</dbReference>
<evidence type="ECO:0000259" key="10">
    <source>
        <dbReference type="PROSITE" id="PS51384"/>
    </source>
</evidence>
<dbReference type="AlphaFoldDB" id="A0A150J4N2"/>
<evidence type="ECO:0000313" key="11">
    <source>
        <dbReference type="EMBL" id="KYC52180.1"/>
    </source>
</evidence>
<dbReference type="Pfam" id="PF00175">
    <property type="entry name" value="NAD_binding_1"/>
    <property type="match status" value="1"/>
</dbReference>
<feature type="domain" description="FAD-binding FR-type" evidence="10">
    <location>
        <begin position="225"/>
        <end position="324"/>
    </location>
</feature>